<evidence type="ECO:0000313" key="1">
    <source>
        <dbReference type="EMBL" id="MBC5853210.1"/>
    </source>
</evidence>
<keyword evidence="2" id="KW-1185">Reference proteome</keyword>
<organism evidence="1 2">
    <name type="scientific">Vibrio metschnikovii</name>
    <dbReference type="NCBI Taxonomy" id="28172"/>
    <lineage>
        <taxon>Bacteria</taxon>
        <taxon>Pseudomonadati</taxon>
        <taxon>Pseudomonadota</taxon>
        <taxon>Gammaproteobacteria</taxon>
        <taxon>Vibrionales</taxon>
        <taxon>Vibrionaceae</taxon>
        <taxon>Vibrio</taxon>
    </lineage>
</organism>
<proteinExistence type="predicted"/>
<evidence type="ECO:0000313" key="2">
    <source>
        <dbReference type="Proteomes" id="UP000615796"/>
    </source>
</evidence>
<dbReference type="RefSeq" id="WP_187027357.1">
    <property type="nucleotide sequence ID" value="NZ_JACRUP010000028.1"/>
</dbReference>
<dbReference type="EMBL" id="JACRUP010000028">
    <property type="protein sequence ID" value="MBC5853210.1"/>
    <property type="molecule type" value="Genomic_DNA"/>
</dbReference>
<dbReference type="Proteomes" id="UP000615796">
    <property type="component" value="Unassembled WGS sequence"/>
</dbReference>
<comment type="caution">
    <text evidence="1">The sequence shown here is derived from an EMBL/GenBank/DDBJ whole genome shotgun (WGS) entry which is preliminary data.</text>
</comment>
<sequence length="138" mass="16115">MKKYEELYITKSGAFSQVKSEQDYASFYGVIDEKAGGIDVYVHEKIVQEFCCFLAWEKSTMNHHITDIEHEDYDGWQSLGWDTHIFDNMVDSCAMNKCPLYEAQDITLYGVVVAKSVNPKQTERYESLLREWAETYLK</sequence>
<accession>A0A9X0REA0</accession>
<name>A0A9X0REA0_VIBME</name>
<dbReference type="AlphaFoldDB" id="A0A9X0REA0"/>
<reference evidence="1" key="1">
    <citation type="submission" date="2020-08" db="EMBL/GenBank/DDBJ databases">
        <title>Genome Sequencing and Pan-Genome Analysis of Migratory bird Vibrio Strains, Inner Mongolia.</title>
        <authorList>
            <person name="Zheng L."/>
        </authorList>
    </citation>
    <scope>NUCLEOTIDE SEQUENCE</scope>
    <source>
        <strain evidence="1">M13F</strain>
    </source>
</reference>
<protein>
    <submittedName>
        <fullName evidence="1">Uncharacterized protein</fullName>
    </submittedName>
</protein>
<gene>
    <name evidence="1" type="ORF">H8Q88_20235</name>
</gene>